<organism evidence="1 2">
    <name type="scientific">Fusarium austroafricanum</name>
    <dbReference type="NCBI Taxonomy" id="2364996"/>
    <lineage>
        <taxon>Eukaryota</taxon>
        <taxon>Fungi</taxon>
        <taxon>Dikarya</taxon>
        <taxon>Ascomycota</taxon>
        <taxon>Pezizomycotina</taxon>
        <taxon>Sordariomycetes</taxon>
        <taxon>Hypocreomycetidae</taxon>
        <taxon>Hypocreales</taxon>
        <taxon>Nectriaceae</taxon>
        <taxon>Fusarium</taxon>
        <taxon>Fusarium concolor species complex</taxon>
    </lineage>
</organism>
<evidence type="ECO:0000313" key="1">
    <source>
        <dbReference type="EMBL" id="KAF4438874.1"/>
    </source>
</evidence>
<accession>A0A8H4JWL5</accession>
<sequence>MAYLQMAALRLDPGPARPNYVAVKTQVKSDIHLYSMNLYPETLPGPQDAMMINYVYSCEAYAVTREKGSDIYLATQLCPSEIDCIARHLRKFDRVNPEAPRRQYFLTFGDLNYFLSAIFFEWDTEQGHPGPMPVLREKTLKDYAVNVGSLNNDIDLVINDKGEPSDSGRKRWDLAYLALIPDREKKTIRTEWKDKNGYPVDEKDVDMWSYMTWEAACRCAVANYDQKEFKRVMAYN</sequence>
<dbReference type="AlphaFoldDB" id="A0A8H4JWL5"/>
<reference evidence="1" key="1">
    <citation type="submission" date="2020-01" db="EMBL/GenBank/DDBJ databases">
        <title>Identification and distribution of gene clusters putatively required for synthesis of sphingolipid metabolism inhibitors in phylogenetically diverse species of the filamentous fungus Fusarium.</title>
        <authorList>
            <person name="Kim H.-S."/>
            <person name="Busman M."/>
            <person name="Brown D.W."/>
            <person name="Divon H."/>
            <person name="Uhlig S."/>
            <person name="Proctor R.H."/>
        </authorList>
    </citation>
    <scope>NUCLEOTIDE SEQUENCE</scope>
    <source>
        <strain evidence="1">NRRL 53441</strain>
    </source>
</reference>
<name>A0A8H4JWL5_9HYPO</name>
<proteinExistence type="predicted"/>
<gene>
    <name evidence="1" type="ORF">F53441_12695</name>
</gene>
<evidence type="ECO:0000313" key="2">
    <source>
        <dbReference type="Proteomes" id="UP000605986"/>
    </source>
</evidence>
<dbReference type="EMBL" id="JAADJG010000711">
    <property type="protein sequence ID" value="KAF4438874.1"/>
    <property type="molecule type" value="Genomic_DNA"/>
</dbReference>
<keyword evidence="2" id="KW-1185">Reference proteome</keyword>
<dbReference type="OrthoDB" id="5028123at2759"/>
<comment type="caution">
    <text evidence="1">The sequence shown here is derived from an EMBL/GenBank/DDBJ whole genome shotgun (WGS) entry which is preliminary data.</text>
</comment>
<dbReference type="Proteomes" id="UP000605986">
    <property type="component" value="Unassembled WGS sequence"/>
</dbReference>
<protein>
    <submittedName>
        <fullName evidence="1">Uncharacterized protein</fullName>
    </submittedName>
</protein>